<sequence length="61" mass="6645">MRVPCLPWSDDAIGHAIQLVQLVRLNCSQADRQFVRYAPNPAVRALLALSLTGARRSAGIS</sequence>
<keyword evidence="2" id="KW-1185">Reference proteome</keyword>
<gene>
    <name evidence="1" type="ORF">MESS2_790059</name>
</gene>
<comment type="caution">
    <text evidence="1">The sequence shown here is derived from an EMBL/GenBank/DDBJ whole genome shotgun (WGS) entry which is preliminary data.</text>
</comment>
<dbReference type="STRING" id="1297569.MESS2_790059"/>
<accession>M5EX44</accession>
<dbReference type="EMBL" id="CAUM01000149">
    <property type="protein sequence ID" value="CCV08767.1"/>
    <property type="molecule type" value="Genomic_DNA"/>
</dbReference>
<reference evidence="1 2" key="1">
    <citation type="submission" date="2013-02" db="EMBL/GenBank/DDBJ databases">
        <authorList>
            <person name="Genoscope - CEA"/>
        </authorList>
    </citation>
    <scope>NUCLEOTIDE SEQUENCE [LARGE SCALE GENOMIC DNA]</scope>
    <source>
        <strain evidence="1 2">STM 2683</strain>
    </source>
</reference>
<evidence type="ECO:0000313" key="1">
    <source>
        <dbReference type="EMBL" id="CCV08767.1"/>
    </source>
</evidence>
<proteinExistence type="predicted"/>
<dbReference type="AlphaFoldDB" id="M5EX44"/>
<dbReference type="Proteomes" id="UP000012062">
    <property type="component" value="Unassembled WGS sequence"/>
</dbReference>
<evidence type="ECO:0000313" key="2">
    <source>
        <dbReference type="Proteomes" id="UP000012062"/>
    </source>
</evidence>
<name>M5EX44_9HYPH</name>
<protein>
    <submittedName>
        <fullName evidence="1">Uncharacterized protein</fullName>
    </submittedName>
</protein>
<organism evidence="1 2">
    <name type="scientific">Mesorhizobium metallidurans STM 2683</name>
    <dbReference type="NCBI Taxonomy" id="1297569"/>
    <lineage>
        <taxon>Bacteria</taxon>
        <taxon>Pseudomonadati</taxon>
        <taxon>Pseudomonadota</taxon>
        <taxon>Alphaproteobacteria</taxon>
        <taxon>Hyphomicrobiales</taxon>
        <taxon>Phyllobacteriaceae</taxon>
        <taxon>Mesorhizobium</taxon>
    </lineage>
</organism>